<dbReference type="EMBL" id="NUDL01000080">
    <property type="protein sequence ID" value="PEM50739.1"/>
    <property type="molecule type" value="Genomic_DNA"/>
</dbReference>
<accession>A0A2A8BIS0</accession>
<proteinExistence type="predicted"/>
<evidence type="ECO:0000313" key="2">
    <source>
        <dbReference type="Proteomes" id="UP000220621"/>
    </source>
</evidence>
<gene>
    <name evidence="1" type="ORF">CN611_22560</name>
</gene>
<organism evidence="1 2">
    <name type="scientific">Bacillus wiedmannii</name>
    <dbReference type="NCBI Taxonomy" id="1890302"/>
    <lineage>
        <taxon>Bacteria</taxon>
        <taxon>Bacillati</taxon>
        <taxon>Bacillota</taxon>
        <taxon>Bacilli</taxon>
        <taxon>Bacillales</taxon>
        <taxon>Bacillaceae</taxon>
        <taxon>Bacillus</taxon>
        <taxon>Bacillus cereus group</taxon>
    </lineage>
</organism>
<evidence type="ECO:0000313" key="1">
    <source>
        <dbReference type="EMBL" id="PEM50739.1"/>
    </source>
</evidence>
<comment type="caution">
    <text evidence="1">The sequence shown here is derived from an EMBL/GenBank/DDBJ whole genome shotgun (WGS) entry which is preliminary data.</text>
</comment>
<protein>
    <submittedName>
        <fullName evidence="1">Uncharacterized protein</fullName>
    </submittedName>
</protein>
<name>A0A2A8BIS0_9BACI</name>
<dbReference type="AlphaFoldDB" id="A0A2A8BIS0"/>
<dbReference type="Proteomes" id="UP000220621">
    <property type="component" value="Unassembled WGS sequence"/>
</dbReference>
<sequence length="505" mass="59056">MNYQEELERLFRSFPEEAGFHDQYGYIVHQIKEPMGTVLKPDARGEATLYTAMAAVAIATSNYKQDNFDEKFANEKLKELLTTLIEKSWDNKDNLEREHPIRHPEVIDYCRDGQDVKNRMSPLSKDSFGAILAAAYYSYSCPNTSQEVRELARDLIAKWTEYLAFSQWRTHSIYIEGEFESDGEKYKNIYSDNNLTHQKSYKGIESFILWPHEMYALQNVAEHLGILTSPWKIWENIIPELNQTLIDYAVPYLAQYAGETFDNLLEQFHLHSWNFGIVEDPFEFEISSDIREQVVITFKDAIENLLREIVRIGNYVDYQKDGILEILINRVLNFFPDILGSNSWRSILTKSLQLGLPWITGSGWIEALTFLGSLQLLKKMDTSTISYTLWIYCVECEIRPEMTDVLKTALQDFYSYLRGNDNPNSLWAWIAEDSGRVSEHLQLFESHEWDYWWKFAYQEKKFNNWLKEPEDPSTKEVNQLKDCPRLDFLVLSGLAEKGFPVGIFH</sequence>
<dbReference type="RefSeq" id="WP_098103088.1">
    <property type="nucleotide sequence ID" value="NZ_NUDL01000080.1"/>
</dbReference>
<reference evidence="1 2" key="1">
    <citation type="submission" date="2017-09" db="EMBL/GenBank/DDBJ databases">
        <title>Large-scale bioinformatics analysis of Bacillus genomes uncovers conserved roles of natural products in bacterial physiology.</title>
        <authorList>
            <consortium name="Agbiome Team Llc"/>
            <person name="Bleich R.M."/>
            <person name="Grubbs K.J."/>
            <person name="Santa Maria K.C."/>
            <person name="Allen S.E."/>
            <person name="Farag S."/>
            <person name="Shank E.A."/>
            <person name="Bowers A."/>
        </authorList>
    </citation>
    <scope>NUCLEOTIDE SEQUENCE [LARGE SCALE GENOMIC DNA]</scope>
    <source>
        <strain evidence="1 2">AFS010764</strain>
    </source>
</reference>